<evidence type="ECO:0000259" key="1">
    <source>
        <dbReference type="Pfam" id="PF14300"/>
    </source>
</evidence>
<proteinExistence type="predicted"/>
<dbReference type="RefSeq" id="WP_185938433.1">
    <property type="nucleotide sequence ID" value="NZ_FXTJ01000009.1"/>
</dbReference>
<dbReference type="Proteomes" id="UP000317484">
    <property type="component" value="Unassembled WGS sequence"/>
</dbReference>
<organism evidence="2 3">
    <name type="scientific">Geodermatophilus aquaeductus</name>
    <dbReference type="NCBI Taxonomy" id="1564161"/>
    <lineage>
        <taxon>Bacteria</taxon>
        <taxon>Bacillati</taxon>
        <taxon>Actinomycetota</taxon>
        <taxon>Actinomycetes</taxon>
        <taxon>Geodermatophilales</taxon>
        <taxon>Geodermatophilaceae</taxon>
        <taxon>Geodermatophilus</taxon>
    </lineage>
</organism>
<sequence>MSGGDAVQAALEPLWPAFNEAVDETGDFSALTEGQRAVAFAWILSGLIGNGGVASWIESAGHRTPDAKAALEHLGASEYVPLLEEATRLYPTFAAGDADERLSASDSWTQEDETRLETLDESFYALAEQRDLVEHYAASYVAAHPEDFTD</sequence>
<keyword evidence="3" id="KW-1185">Reference proteome</keyword>
<accession>A0A521FH94</accession>
<dbReference type="InterPro" id="IPR025402">
    <property type="entry name" value="DMP19_C"/>
</dbReference>
<name>A0A521FH94_9ACTN</name>
<evidence type="ECO:0000313" key="3">
    <source>
        <dbReference type="Proteomes" id="UP000317484"/>
    </source>
</evidence>
<gene>
    <name evidence="2" type="ORF">SAMN06273567_10912</name>
</gene>
<dbReference type="Gene3D" id="1.20.1420.60">
    <property type="match status" value="1"/>
</dbReference>
<evidence type="ECO:0000313" key="2">
    <source>
        <dbReference type="EMBL" id="SMO95577.1"/>
    </source>
</evidence>
<dbReference type="Pfam" id="PF14300">
    <property type="entry name" value="DMP19"/>
    <property type="match status" value="1"/>
</dbReference>
<feature type="domain" description="DNA mimic protein DMP19 C-terminal" evidence="1">
    <location>
        <begin position="30"/>
        <end position="143"/>
    </location>
</feature>
<dbReference type="AlphaFoldDB" id="A0A521FH94"/>
<protein>
    <recommendedName>
        <fullName evidence="1">DNA mimic protein DMP19 C-terminal domain-containing protein</fullName>
    </recommendedName>
</protein>
<dbReference type="EMBL" id="FXTJ01000009">
    <property type="protein sequence ID" value="SMO95577.1"/>
    <property type="molecule type" value="Genomic_DNA"/>
</dbReference>
<reference evidence="2 3" key="1">
    <citation type="submission" date="2017-05" db="EMBL/GenBank/DDBJ databases">
        <authorList>
            <person name="Varghese N."/>
            <person name="Submissions S."/>
        </authorList>
    </citation>
    <scope>NUCLEOTIDE SEQUENCE [LARGE SCALE GENOMIC DNA]</scope>
    <source>
        <strain evidence="2 3">DSM 46834</strain>
    </source>
</reference>